<dbReference type="InterPro" id="IPR018060">
    <property type="entry name" value="HTH_AraC"/>
</dbReference>
<dbReference type="InterPro" id="IPR036890">
    <property type="entry name" value="HATPase_C_sf"/>
</dbReference>
<dbReference type="Gene3D" id="3.40.50.2300">
    <property type="match status" value="1"/>
</dbReference>
<evidence type="ECO:0000256" key="2">
    <source>
        <dbReference type="ARBA" id="ARBA00023125"/>
    </source>
</evidence>
<dbReference type="Proteomes" id="UP001253545">
    <property type="component" value="Unassembled WGS sequence"/>
</dbReference>
<dbReference type="PROSITE" id="PS01124">
    <property type="entry name" value="HTH_ARAC_FAMILY_2"/>
    <property type="match status" value="1"/>
</dbReference>
<keyword evidence="5" id="KW-0472">Membrane</keyword>
<dbReference type="RefSeq" id="WP_311369151.1">
    <property type="nucleotide sequence ID" value="NZ_JAVRHX010000003.1"/>
</dbReference>
<accession>A0ABU2ZSM0</accession>
<evidence type="ECO:0000313" key="7">
    <source>
        <dbReference type="EMBL" id="MDT0595633.1"/>
    </source>
</evidence>
<dbReference type="Gene3D" id="3.30.565.10">
    <property type="entry name" value="Histidine kinase-like ATPase, C-terminal domain"/>
    <property type="match status" value="1"/>
</dbReference>
<dbReference type="SUPFAM" id="SSF46689">
    <property type="entry name" value="Homeodomain-like"/>
    <property type="match status" value="1"/>
</dbReference>
<dbReference type="PANTHER" id="PTHR43280:SF28">
    <property type="entry name" value="HTH-TYPE TRANSCRIPTIONAL ACTIVATOR RHAS"/>
    <property type="match status" value="1"/>
</dbReference>
<name>A0ABU2ZSM0_9ALTE</name>
<proteinExistence type="predicted"/>
<feature type="domain" description="HTH araC/xylS-type" evidence="6">
    <location>
        <begin position="508"/>
        <end position="606"/>
    </location>
</feature>
<sequence length="608" mass="68752">MDLANGIAWLSAWPEWLLVCMQFLLVFCLGGLFTGLILYKKFAGLSLRCQLQEQIKHHSCDANRQKEQLQAIAFDLKKSIKELINSQYVLCDKEKYHSIMQTPLRQNIHQLRIITERIMHQSQIGRQAQVSPVKNEKKSLQNKTVKQDKLNIATEKCCINSLAILLSQDLNNIAKLYPDNHFKIDISLPNEGELPMSLAWLIEASKEMLINAIKHNYSGVDIKIVVKVEANHFFFTVQDNGKGVSASVTDIFRGDEGTMRGMYKRASDYTDLINLYVIYTKSKMVGGLFYIRSAKRFGTTVTISLPVIITSKSSQSTSGLPKKYNSNKRVNENLSPNYRIPDSENKLAEPPNFSQQITLVTKNSLMRQSVTTNLNEAYNVACYTTLEAAISSPDNNKTKCLIIDTDLGERQAKHIGVLLQSRSDKIDIPILILGSASEHTAMLSSVVMAPLCLLEKPVVPELLRKSLASLIAQKERLDLYVEETLVNAIADNIEEGKFEPADQKLFLNRFLVVLEEHYADESFARPDASRLMSMSEKTLARKISKYTNMNFTEYLRKYRLNKAKQKILDGERVTFVAFDTGFSSPSYFTQCFRAEFGFAPSMLAKKVG</sequence>
<keyword evidence="1" id="KW-0805">Transcription regulation</keyword>
<keyword evidence="5" id="KW-1133">Transmembrane helix</keyword>
<organism evidence="7 8">
    <name type="scientific">Glaciecola petra</name>
    <dbReference type="NCBI Taxonomy" id="3075602"/>
    <lineage>
        <taxon>Bacteria</taxon>
        <taxon>Pseudomonadati</taxon>
        <taxon>Pseudomonadota</taxon>
        <taxon>Gammaproteobacteria</taxon>
        <taxon>Alteromonadales</taxon>
        <taxon>Alteromonadaceae</taxon>
        <taxon>Glaciecola</taxon>
    </lineage>
</organism>
<dbReference type="PANTHER" id="PTHR43280">
    <property type="entry name" value="ARAC-FAMILY TRANSCRIPTIONAL REGULATOR"/>
    <property type="match status" value="1"/>
</dbReference>
<dbReference type="InterPro" id="IPR018062">
    <property type="entry name" value="HTH_AraC-typ_CS"/>
</dbReference>
<evidence type="ECO:0000256" key="5">
    <source>
        <dbReference type="SAM" id="Phobius"/>
    </source>
</evidence>
<evidence type="ECO:0000256" key="1">
    <source>
        <dbReference type="ARBA" id="ARBA00023015"/>
    </source>
</evidence>
<dbReference type="InterPro" id="IPR003594">
    <property type="entry name" value="HATPase_dom"/>
</dbReference>
<keyword evidence="8" id="KW-1185">Reference proteome</keyword>
<gene>
    <name evidence="7" type="ORF">RM552_12315</name>
</gene>
<dbReference type="CDD" id="cd00075">
    <property type="entry name" value="HATPase"/>
    <property type="match status" value="1"/>
</dbReference>
<dbReference type="InterPro" id="IPR009057">
    <property type="entry name" value="Homeodomain-like_sf"/>
</dbReference>
<dbReference type="EMBL" id="JAVRHX010000003">
    <property type="protein sequence ID" value="MDT0595633.1"/>
    <property type="molecule type" value="Genomic_DNA"/>
</dbReference>
<feature type="transmembrane region" description="Helical" evidence="5">
    <location>
        <begin position="16"/>
        <end position="39"/>
    </location>
</feature>
<keyword evidence="3" id="KW-0804">Transcription</keyword>
<comment type="caution">
    <text evidence="7">The sequence shown here is derived from an EMBL/GenBank/DDBJ whole genome shotgun (WGS) entry which is preliminary data.</text>
</comment>
<keyword evidence="2" id="KW-0238">DNA-binding</keyword>
<protein>
    <submittedName>
        <fullName evidence="7">Helix-turn-helix domain-containing protein</fullName>
    </submittedName>
</protein>
<reference evidence="7 8" key="1">
    <citation type="submission" date="2023-09" db="EMBL/GenBank/DDBJ databases">
        <authorList>
            <person name="Rey-Velasco X."/>
        </authorList>
    </citation>
    <scope>NUCLEOTIDE SEQUENCE [LARGE SCALE GENOMIC DNA]</scope>
    <source>
        <strain evidence="7 8">P117</strain>
    </source>
</reference>
<dbReference type="Pfam" id="PF02518">
    <property type="entry name" value="HATPase_c"/>
    <property type="match status" value="1"/>
</dbReference>
<dbReference type="Pfam" id="PF12833">
    <property type="entry name" value="HTH_18"/>
    <property type="match status" value="1"/>
</dbReference>
<evidence type="ECO:0000256" key="4">
    <source>
        <dbReference type="SAM" id="MobiDB-lite"/>
    </source>
</evidence>
<dbReference type="Gene3D" id="1.10.10.60">
    <property type="entry name" value="Homeodomain-like"/>
    <property type="match status" value="2"/>
</dbReference>
<dbReference type="SUPFAM" id="SSF55874">
    <property type="entry name" value="ATPase domain of HSP90 chaperone/DNA topoisomerase II/histidine kinase"/>
    <property type="match status" value="1"/>
</dbReference>
<keyword evidence="5" id="KW-0812">Transmembrane</keyword>
<evidence type="ECO:0000313" key="8">
    <source>
        <dbReference type="Proteomes" id="UP001253545"/>
    </source>
</evidence>
<dbReference type="PROSITE" id="PS00041">
    <property type="entry name" value="HTH_ARAC_FAMILY_1"/>
    <property type="match status" value="1"/>
</dbReference>
<evidence type="ECO:0000256" key="3">
    <source>
        <dbReference type="ARBA" id="ARBA00023163"/>
    </source>
</evidence>
<evidence type="ECO:0000259" key="6">
    <source>
        <dbReference type="PROSITE" id="PS01124"/>
    </source>
</evidence>
<dbReference type="SMART" id="SM00342">
    <property type="entry name" value="HTH_ARAC"/>
    <property type="match status" value="1"/>
</dbReference>
<feature type="region of interest" description="Disordered" evidence="4">
    <location>
        <begin position="313"/>
        <end position="335"/>
    </location>
</feature>